<evidence type="ECO:0000313" key="2">
    <source>
        <dbReference type="Proteomes" id="UP000299102"/>
    </source>
</evidence>
<dbReference type="Proteomes" id="UP000299102">
    <property type="component" value="Unassembled WGS sequence"/>
</dbReference>
<reference evidence="1 2" key="1">
    <citation type="journal article" date="2019" name="Commun. Biol.">
        <title>The bagworm genome reveals a unique fibroin gene that provides high tensile strength.</title>
        <authorList>
            <person name="Kono N."/>
            <person name="Nakamura H."/>
            <person name="Ohtoshi R."/>
            <person name="Tomita M."/>
            <person name="Numata K."/>
            <person name="Arakawa K."/>
        </authorList>
    </citation>
    <scope>NUCLEOTIDE SEQUENCE [LARGE SCALE GENOMIC DNA]</scope>
</reference>
<dbReference type="EMBL" id="BGZK01000807">
    <property type="protein sequence ID" value="GBP61212.1"/>
    <property type="molecule type" value="Genomic_DNA"/>
</dbReference>
<name>A0A4C1XE11_EUMVA</name>
<proteinExistence type="predicted"/>
<gene>
    <name evidence="1" type="ORF">EVAR_37476_1</name>
</gene>
<protein>
    <submittedName>
        <fullName evidence="1">Uncharacterized protein</fullName>
    </submittedName>
</protein>
<sequence>MTLAQRERRIHRPRRDAARAFMRAAPVNTPRGASSSISPRLRAASYGLRVIAQMLQLVPHFLTPTDRRALCCWTVRTLPVKQKRMGWQGERVKCMDEGGVWWNERRINCVRKENSARNYSALKK</sequence>
<dbReference type="AlphaFoldDB" id="A0A4C1XE11"/>
<accession>A0A4C1XE11</accession>
<keyword evidence="2" id="KW-1185">Reference proteome</keyword>
<organism evidence="1 2">
    <name type="scientific">Eumeta variegata</name>
    <name type="common">Bagworm moth</name>
    <name type="synonym">Eumeta japonica</name>
    <dbReference type="NCBI Taxonomy" id="151549"/>
    <lineage>
        <taxon>Eukaryota</taxon>
        <taxon>Metazoa</taxon>
        <taxon>Ecdysozoa</taxon>
        <taxon>Arthropoda</taxon>
        <taxon>Hexapoda</taxon>
        <taxon>Insecta</taxon>
        <taxon>Pterygota</taxon>
        <taxon>Neoptera</taxon>
        <taxon>Endopterygota</taxon>
        <taxon>Lepidoptera</taxon>
        <taxon>Glossata</taxon>
        <taxon>Ditrysia</taxon>
        <taxon>Tineoidea</taxon>
        <taxon>Psychidae</taxon>
        <taxon>Oiketicinae</taxon>
        <taxon>Eumeta</taxon>
    </lineage>
</organism>
<evidence type="ECO:0000313" key="1">
    <source>
        <dbReference type="EMBL" id="GBP61212.1"/>
    </source>
</evidence>
<comment type="caution">
    <text evidence="1">The sequence shown here is derived from an EMBL/GenBank/DDBJ whole genome shotgun (WGS) entry which is preliminary data.</text>
</comment>